<feature type="domain" description="Calcineurin-like phosphoesterase" evidence="2">
    <location>
        <begin position="129"/>
        <end position="312"/>
    </location>
</feature>
<dbReference type="InterPro" id="IPR004843">
    <property type="entry name" value="Calcineurin-like_PHP"/>
</dbReference>
<dbReference type="InterPro" id="IPR006311">
    <property type="entry name" value="TAT_signal"/>
</dbReference>
<dbReference type="PANTHER" id="PTHR45867:SF3">
    <property type="entry name" value="ACID PHOSPHATASE TYPE 7"/>
    <property type="match status" value="1"/>
</dbReference>
<dbReference type="SUPFAM" id="SSF56300">
    <property type="entry name" value="Metallo-dependent phosphatases"/>
    <property type="match status" value="1"/>
</dbReference>
<sequence length="578" mass="62542">MTHHGRRLFLKALLAGMAGSRMLRAAPEASTARLQFLPGGGASLLWVLTEPGSGLLSWQAGDGEWSQLEIGVRPLPPQITGLDSELELLIARLPDLPPETDIQYKLEWNSAPAGSGTFRTPGPHGPTATFLALGDSGSRLPEQDAVAAAMQQETDADFVLHVGDMGYPAGSFTDLREAYLKPYAAQMARIPFYSAPGNHEYYTDSLRPYMKLRLGPDDQWSYYSVQHGPVHVISVDSNDPVLPDPDTNRMLPWLEQQLRDSTSFWRVILFHHPAYTAGLHRDDPFVALSRERLATLCERYSVPLVLNGHEHFYQRTCPVKDGQPAQGGAGTTYIITGGGGAKLYPFYVHPLTAYGASVFEYVKVHIDGLRMVVSALDANRLEFDRVEIAPPPAIRDLVNAADQRPALAPGSLAVLRGYHFSPDRPVRLRCDGQLQDVIDSNAVTAQFQVPYSASVVVRLQVETPNGLAETEVRIATLAPALFPLDPQLTVAPGAASDVFATGLGALAGDLPAAPLALAMASNYMPVTPIATALPGVYRLDYTVPLDAPEGNVELRLNAGDEWSGPLFVPVVFSPAQSA</sequence>
<protein>
    <submittedName>
        <fullName evidence="3">Metallophosphoesterase</fullName>
    </submittedName>
</protein>
<dbReference type="PROSITE" id="PS51318">
    <property type="entry name" value="TAT"/>
    <property type="match status" value="1"/>
</dbReference>
<gene>
    <name evidence="3" type="ORF">IRI77_30070</name>
</gene>
<dbReference type="GO" id="GO:0016787">
    <property type="term" value="F:hydrolase activity"/>
    <property type="evidence" value="ECO:0007669"/>
    <property type="project" value="InterPro"/>
</dbReference>
<reference evidence="3 4" key="1">
    <citation type="submission" date="2020-10" db="EMBL/GenBank/DDBJ databases">
        <title>Complete genome sequence of Paludibaculum fermentans P105T, a facultatively anaerobic acidobacterium capable of dissimilatory Fe(III) reduction.</title>
        <authorList>
            <person name="Dedysh S.N."/>
            <person name="Beletsky A.V."/>
            <person name="Kulichevskaya I.S."/>
            <person name="Mardanov A.V."/>
            <person name="Ravin N.V."/>
        </authorList>
    </citation>
    <scope>NUCLEOTIDE SEQUENCE [LARGE SCALE GENOMIC DNA]</scope>
    <source>
        <strain evidence="3 4">P105</strain>
    </source>
</reference>
<accession>A0A7S7NNN8</accession>
<dbReference type="AlphaFoldDB" id="A0A7S7NNN8"/>
<dbReference type="PANTHER" id="PTHR45867">
    <property type="entry name" value="PURPLE ACID PHOSPHATASE"/>
    <property type="match status" value="1"/>
</dbReference>
<evidence type="ECO:0000259" key="2">
    <source>
        <dbReference type="Pfam" id="PF00149"/>
    </source>
</evidence>
<evidence type="ECO:0000313" key="3">
    <source>
        <dbReference type="EMBL" id="QOY86982.1"/>
    </source>
</evidence>
<evidence type="ECO:0000256" key="1">
    <source>
        <dbReference type="SAM" id="SignalP"/>
    </source>
</evidence>
<keyword evidence="4" id="KW-1185">Reference proteome</keyword>
<evidence type="ECO:0000313" key="4">
    <source>
        <dbReference type="Proteomes" id="UP000593892"/>
    </source>
</evidence>
<keyword evidence="1" id="KW-0732">Signal</keyword>
<feature type="signal peptide" evidence="1">
    <location>
        <begin position="1"/>
        <end position="25"/>
    </location>
</feature>
<name>A0A7S7NNN8_PALFE</name>
<feature type="chain" id="PRO_5032517999" evidence="1">
    <location>
        <begin position="26"/>
        <end position="578"/>
    </location>
</feature>
<dbReference type="EMBL" id="CP063849">
    <property type="protein sequence ID" value="QOY86982.1"/>
    <property type="molecule type" value="Genomic_DNA"/>
</dbReference>
<dbReference type="Gene3D" id="3.60.21.10">
    <property type="match status" value="1"/>
</dbReference>
<dbReference type="InterPro" id="IPR029052">
    <property type="entry name" value="Metallo-depent_PP-like"/>
</dbReference>
<dbReference type="Proteomes" id="UP000593892">
    <property type="component" value="Chromosome"/>
</dbReference>
<dbReference type="Pfam" id="PF00149">
    <property type="entry name" value="Metallophos"/>
    <property type="match status" value="1"/>
</dbReference>
<dbReference type="RefSeq" id="WP_194448651.1">
    <property type="nucleotide sequence ID" value="NZ_CP063849.1"/>
</dbReference>
<dbReference type="KEGG" id="pfer:IRI77_30070"/>
<organism evidence="3 4">
    <name type="scientific">Paludibaculum fermentans</name>
    <dbReference type="NCBI Taxonomy" id="1473598"/>
    <lineage>
        <taxon>Bacteria</taxon>
        <taxon>Pseudomonadati</taxon>
        <taxon>Acidobacteriota</taxon>
        <taxon>Terriglobia</taxon>
        <taxon>Bryobacterales</taxon>
        <taxon>Bryobacteraceae</taxon>
        <taxon>Paludibaculum</taxon>
    </lineage>
</organism>
<proteinExistence type="predicted"/>